<protein>
    <recommendedName>
        <fullName evidence="2">Phospholipase/carboxylesterase/thioesterase domain-containing protein</fullName>
    </recommendedName>
</protein>
<name>A0AAQ3M1D4_9PEZI</name>
<sequence length="232" mass="26109">MEPRRHVLRPTTPHTHTIIFLHGRGSYSLEFASEFFESQTSDEQNVRDLFPGVKWIFPSAPYLSCGDTGSQISQWFDMKVTERPHEDEYQQQKALMKAVEFIGDIVEEESAIIGSKNVILGGISQGCALAIHALLGKMIPLGGFLGMSSWLPLKDEFTALYGFPNPAIATPLMLQHCKNDDVVALHYGEELRNYLTTVGMSVEWRVYDSGGHWFNEPNGIDDLVVFLTRVMK</sequence>
<accession>A0AAQ3M1D4</accession>
<dbReference type="PANTHER" id="PTHR10655:SF63">
    <property type="entry name" value="PHOSPHOLIPASE_CARBOXYLESTERASE_THIOESTERASE DOMAIN-CONTAINING PROTEIN"/>
    <property type="match status" value="1"/>
</dbReference>
<evidence type="ECO:0000313" key="4">
    <source>
        <dbReference type="Proteomes" id="UP001303373"/>
    </source>
</evidence>
<proteinExistence type="inferred from homology"/>
<dbReference type="Proteomes" id="UP001303373">
    <property type="component" value="Chromosome 1"/>
</dbReference>
<organism evidence="3 4">
    <name type="scientific">Acrodontium crateriforme</name>
    <dbReference type="NCBI Taxonomy" id="150365"/>
    <lineage>
        <taxon>Eukaryota</taxon>
        <taxon>Fungi</taxon>
        <taxon>Dikarya</taxon>
        <taxon>Ascomycota</taxon>
        <taxon>Pezizomycotina</taxon>
        <taxon>Dothideomycetes</taxon>
        <taxon>Dothideomycetidae</taxon>
        <taxon>Mycosphaerellales</taxon>
        <taxon>Teratosphaeriaceae</taxon>
        <taxon>Acrodontium</taxon>
    </lineage>
</organism>
<feature type="domain" description="Phospholipase/carboxylesterase/thioesterase" evidence="2">
    <location>
        <begin position="6"/>
        <end position="213"/>
    </location>
</feature>
<dbReference type="PANTHER" id="PTHR10655">
    <property type="entry name" value="LYSOPHOSPHOLIPASE-RELATED"/>
    <property type="match status" value="1"/>
</dbReference>
<dbReference type="Pfam" id="PF02230">
    <property type="entry name" value="Abhydrolase_2"/>
    <property type="match status" value="1"/>
</dbReference>
<dbReference type="GO" id="GO:0008474">
    <property type="term" value="F:palmitoyl-(protein) hydrolase activity"/>
    <property type="evidence" value="ECO:0007669"/>
    <property type="project" value="TreeGrafter"/>
</dbReference>
<evidence type="ECO:0000259" key="2">
    <source>
        <dbReference type="Pfam" id="PF02230"/>
    </source>
</evidence>
<keyword evidence="4" id="KW-1185">Reference proteome</keyword>
<evidence type="ECO:0000256" key="1">
    <source>
        <dbReference type="ARBA" id="ARBA00006499"/>
    </source>
</evidence>
<evidence type="ECO:0000313" key="3">
    <source>
        <dbReference type="EMBL" id="WPG98075.1"/>
    </source>
</evidence>
<reference evidence="3 4" key="1">
    <citation type="submission" date="2023-11" db="EMBL/GenBank/DDBJ databases">
        <title>An acidophilic fungus is an integral part of prey digestion in a carnivorous sundew plant.</title>
        <authorList>
            <person name="Tsai I.J."/>
        </authorList>
    </citation>
    <scope>NUCLEOTIDE SEQUENCE [LARGE SCALE GENOMIC DNA]</scope>
    <source>
        <strain evidence="3">169a</strain>
    </source>
</reference>
<dbReference type="SUPFAM" id="SSF53474">
    <property type="entry name" value="alpha/beta-Hydrolases"/>
    <property type="match status" value="1"/>
</dbReference>
<dbReference type="InterPro" id="IPR029058">
    <property type="entry name" value="AB_hydrolase_fold"/>
</dbReference>
<comment type="similarity">
    <text evidence="1">Belongs to the AB hydrolase superfamily. AB hydrolase 2 family.</text>
</comment>
<dbReference type="InterPro" id="IPR003140">
    <property type="entry name" value="PLipase/COase/thioEstase"/>
</dbReference>
<dbReference type="GO" id="GO:0052689">
    <property type="term" value="F:carboxylic ester hydrolase activity"/>
    <property type="evidence" value="ECO:0007669"/>
    <property type="project" value="TreeGrafter"/>
</dbReference>
<dbReference type="AlphaFoldDB" id="A0AAQ3M1D4"/>
<gene>
    <name evidence="3" type="ORF">R9X50_00086100</name>
</gene>
<dbReference type="Gene3D" id="3.40.50.1820">
    <property type="entry name" value="alpha/beta hydrolase"/>
    <property type="match status" value="1"/>
</dbReference>
<dbReference type="InterPro" id="IPR050565">
    <property type="entry name" value="LYPA1-2/EST-like"/>
</dbReference>
<dbReference type="GO" id="GO:0005737">
    <property type="term" value="C:cytoplasm"/>
    <property type="evidence" value="ECO:0007669"/>
    <property type="project" value="TreeGrafter"/>
</dbReference>
<dbReference type="EMBL" id="CP138580">
    <property type="protein sequence ID" value="WPG98075.1"/>
    <property type="molecule type" value="Genomic_DNA"/>
</dbReference>